<dbReference type="Proteomes" id="UP000198356">
    <property type="component" value="Unassembled WGS sequence"/>
</dbReference>
<dbReference type="HAMAP" id="MF_01306_B">
    <property type="entry name" value="Ribosomal_uS4_B"/>
    <property type="match status" value="1"/>
</dbReference>
<dbReference type="Pfam" id="PF00163">
    <property type="entry name" value="Ribosomal_S4"/>
    <property type="match status" value="1"/>
</dbReference>
<evidence type="ECO:0000256" key="2">
    <source>
        <dbReference type="ARBA" id="ARBA00022730"/>
    </source>
</evidence>
<dbReference type="InterPro" id="IPR018079">
    <property type="entry name" value="Ribosomal_uS4_CS"/>
</dbReference>
<evidence type="ECO:0000313" key="11">
    <source>
        <dbReference type="EMBL" id="SNT10875.1"/>
    </source>
</evidence>
<dbReference type="InterPro" id="IPR002942">
    <property type="entry name" value="S4_RNA-bd"/>
</dbReference>
<dbReference type="GO" id="GO:0003735">
    <property type="term" value="F:structural constituent of ribosome"/>
    <property type="evidence" value="ECO:0007669"/>
    <property type="project" value="InterPro"/>
</dbReference>
<dbReference type="GO" id="GO:0006412">
    <property type="term" value="P:translation"/>
    <property type="evidence" value="ECO:0007669"/>
    <property type="project" value="UniProtKB-UniRule"/>
</dbReference>
<sequence length="208" mass="23713">MSVRKKWKIQRALGLELPGLGKPGALEKRNYPPGQHGKARKPKISQFGAQLREKQKLLFHYGIREEQLRRFVRNAKSRQPKNWIEALIGLLERRLDNVVFRLGFARSMAAARQLVSHGHLLVNGRRETIGSMVLDPGAVVQLSERANQWETTQAARKAPRLPLPSFLQFEESPDAMERGVLLSVPDSRHIPFEFNTSQVAEYYAKRGV</sequence>
<evidence type="ECO:0000313" key="12">
    <source>
        <dbReference type="Proteomes" id="UP000198356"/>
    </source>
</evidence>
<dbReference type="FunFam" id="3.10.290.10:FF:000001">
    <property type="entry name" value="30S ribosomal protein S4"/>
    <property type="match status" value="1"/>
</dbReference>
<dbReference type="SMART" id="SM01390">
    <property type="entry name" value="Ribosomal_S4"/>
    <property type="match status" value="1"/>
</dbReference>
<evidence type="ECO:0000259" key="9">
    <source>
        <dbReference type="SMART" id="SM00363"/>
    </source>
</evidence>
<dbReference type="NCBIfam" id="NF003717">
    <property type="entry name" value="PRK05327.1"/>
    <property type="match status" value="1"/>
</dbReference>
<proteinExistence type="inferred from homology"/>
<dbReference type="EMBL" id="FZOU01000004">
    <property type="protein sequence ID" value="SNT10875.1"/>
    <property type="molecule type" value="Genomic_DNA"/>
</dbReference>
<dbReference type="InterPro" id="IPR001912">
    <property type="entry name" value="Ribosomal_uS4_N"/>
</dbReference>
<gene>
    <name evidence="7" type="primary">rpsD</name>
    <name evidence="11" type="ORF">SAMN05421770_104203</name>
</gene>
<evidence type="ECO:0000256" key="5">
    <source>
        <dbReference type="ARBA" id="ARBA00023274"/>
    </source>
</evidence>
<dbReference type="GO" id="GO:0019843">
    <property type="term" value="F:rRNA binding"/>
    <property type="evidence" value="ECO:0007669"/>
    <property type="project" value="UniProtKB-UniRule"/>
</dbReference>
<evidence type="ECO:0000256" key="7">
    <source>
        <dbReference type="HAMAP-Rule" id="MF_01306"/>
    </source>
</evidence>
<dbReference type="OrthoDB" id="9803672at2"/>
<dbReference type="SMART" id="SM00363">
    <property type="entry name" value="S4"/>
    <property type="match status" value="1"/>
</dbReference>
<feature type="domain" description="Small ribosomal subunit protein uS4 N-terminal" evidence="10">
    <location>
        <begin position="1"/>
        <end position="92"/>
    </location>
</feature>
<dbReference type="CDD" id="cd00165">
    <property type="entry name" value="S4"/>
    <property type="match status" value="1"/>
</dbReference>
<reference evidence="11 12" key="1">
    <citation type="submission" date="2017-06" db="EMBL/GenBank/DDBJ databases">
        <authorList>
            <person name="Kim H.J."/>
            <person name="Triplett B.A."/>
        </authorList>
    </citation>
    <scope>NUCLEOTIDE SEQUENCE [LARGE SCALE GENOMIC DNA]</scope>
    <source>
        <strain evidence="11 12">DSM 18704</strain>
    </source>
</reference>
<dbReference type="PROSITE" id="PS50889">
    <property type="entry name" value="S4"/>
    <property type="match status" value="1"/>
</dbReference>
<evidence type="ECO:0000259" key="10">
    <source>
        <dbReference type="SMART" id="SM01390"/>
    </source>
</evidence>
<keyword evidence="2 7" id="KW-0699">rRNA-binding</keyword>
<dbReference type="NCBIfam" id="TIGR01017">
    <property type="entry name" value="rpsD_bact"/>
    <property type="match status" value="1"/>
</dbReference>
<dbReference type="PROSITE" id="PS00632">
    <property type="entry name" value="RIBOSOMAL_S4"/>
    <property type="match status" value="1"/>
</dbReference>
<dbReference type="Gene3D" id="3.10.290.10">
    <property type="entry name" value="RNA-binding S4 domain"/>
    <property type="match status" value="1"/>
</dbReference>
<evidence type="ECO:0000256" key="3">
    <source>
        <dbReference type="ARBA" id="ARBA00022884"/>
    </source>
</evidence>
<dbReference type="SUPFAM" id="SSF55174">
    <property type="entry name" value="Alpha-L RNA-binding motif"/>
    <property type="match status" value="1"/>
</dbReference>
<dbReference type="Gene3D" id="1.10.1050.10">
    <property type="entry name" value="Ribosomal Protein S4 Delta 41, Chain A, domain 1"/>
    <property type="match status" value="1"/>
</dbReference>
<comment type="similarity">
    <text evidence="1 7 8">Belongs to the universal ribosomal protein uS4 family.</text>
</comment>
<evidence type="ECO:0000256" key="4">
    <source>
        <dbReference type="ARBA" id="ARBA00022980"/>
    </source>
</evidence>
<dbReference type="PANTHER" id="PTHR11831:SF4">
    <property type="entry name" value="SMALL RIBOSOMAL SUBUNIT PROTEIN US4M"/>
    <property type="match status" value="1"/>
</dbReference>
<keyword evidence="4 7" id="KW-0689">Ribosomal protein</keyword>
<comment type="function">
    <text evidence="7">One of the primary rRNA binding proteins, it binds directly to 16S rRNA where it nucleates assembly of the body of the 30S subunit.</text>
</comment>
<dbReference type="GO" id="GO:0015935">
    <property type="term" value="C:small ribosomal subunit"/>
    <property type="evidence" value="ECO:0007669"/>
    <property type="project" value="InterPro"/>
</dbReference>
<dbReference type="Pfam" id="PF01479">
    <property type="entry name" value="S4"/>
    <property type="match status" value="1"/>
</dbReference>
<protein>
    <recommendedName>
        <fullName evidence="6 7">Small ribosomal subunit protein uS4</fullName>
    </recommendedName>
</protein>
<keyword evidence="12" id="KW-1185">Reference proteome</keyword>
<accession>A0A239JYL3</accession>
<dbReference type="RefSeq" id="WP_089408862.1">
    <property type="nucleotide sequence ID" value="NZ_FZOU01000004.1"/>
</dbReference>
<evidence type="ECO:0000256" key="1">
    <source>
        <dbReference type="ARBA" id="ARBA00007465"/>
    </source>
</evidence>
<keyword evidence="5 7" id="KW-0687">Ribonucleoprotein</keyword>
<evidence type="ECO:0000256" key="6">
    <source>
        <dbReference type="ARBA" id="ARBA00035254"/>
    </source>
</evidence>
<dbReference type="InterPro" id="IPR036986">
    <property type="entry name" value="S4_RNA-bd_sf"/>
</dbReference>
<dbReference type="AlphaFoldDB" id="A0A239JYL3"/>
<organism evidence="11 12">
    <name type="scientific">Granulicella rosea</name>
    <dbReference type="NCBI Taxonomy" id="474952"/>
    <lineage>
        <taxon>Bacteria</taxon>
        <taxon>Pseudomonadati</taxon>
        <taxon>Acidobacteriota</taxon>
        <taxon>Terriglobia</taxon>
        <taxon>Terriglobales</taxon>
        <taxon>Acidobacteriaceae</taxon>
        <taxon>Granulicella</taxon>
    </lineage>
</organism>
<dbReference type="InterPro" id="IPR005709">
    <property type="entry name" value="Ribosomal_uS4_bac-type"/>
</dbReference>
<feature type="domain" description="RNA-binding S4" evidence="9">
    <location>
        <begin position="93"/>
        <end position="162"/>
    </location>
</feature>
<dbReference type="PANTHER" id="PTHR11831">
    <property type="entry name" value="30S 40S RIBOSOMAL PROTEIN"/>
    <property type="match status" value="1"/>
</dbReference>
<dbReference type="GO" id="GO:0042274">
    <property type="term" value="P:ribosomal small subunit biogenesis"/>
    <property type="evidence" value="ECO:0007669"/>
    <property type="project" value="TreeGrafter"/>
</dbReference>
<comment type="function">
    <text evidence="7">With S5 and S12 plays an important role in translational accuracy.</text>
</comment>
<name>A0A239JYL3_9BACT</name>
<dbReference type="InterPro" id="IPR022801">
    <property type="entry name" value="Ribosomal_uS4"/>
</dbReference>
<comment type="subunit">
    <text evidence="7">Part of the 30S ribosomal subunit. Contacts protein S5. The interaction surface between S4 and S5 is involved in control of translational fidelity.</text>
</comment>
<keyword evidence="3 7" id="KW-0694">RNA-binding</keyword>
<evidence type="ECO:0000256" key="8">
    <source>
        <dbReference type="RuleBase" id="RU003699"/>
    </source>
</evidence>